<gene>
    <name evidence="1" type="ORF">TcarDRAFT_1104</name>
</gene>
<reference evidence="1 2" key="2">
    <citation type="submission" date="2007-01" db="EMBL/GenBank/DDBJ databases">
        <title>Sequencing of the draft genome and assembly of Thermosinus carboxydivorans Nor1.</title>
        <authorList>
            <consortium name="US DOE Joint Genome Institute (JGI-PGF)"/>
            <person name="Copeland A."/>
            <person name="Lucas S."/>
            <person name="Lapidus A."/>
            <person name="Barry K."/>
            <person name="Glavina del Rio T."/>
            <person name="Dalin E."/>
            <person name="Tice H."/>
            <person name="Bruce D."/>
            <person name="Pitluck S."/>
            <person name="Richardson P."/>
        </authorList>
    </citation>
    <scope>NUCLEOTIDE SEQUENCE [LARGE SCALE GENOMIC DNA]</scope>
    <source>
        <strain evidence="1 2">Nor1</strain>
    </source>
</reference>
<dbReference type="AlphaFoldDB" id="A1HQT1"/>
<reference evidence="1 2" key="1">
    <citation type="submission" date="2007-01" db="EMBL/GenBank/DDBJ databases">
        <title>Annotation of the draft genome assembly of Thermosinus carboxydivorans Nor1.</title>
        <authorList>
            <consortium name="US DOE Joint Genome Institute (JGI-ORNL)"/>
            <person name="Larimer F."/>
            <person name="Land M."/>
            <person name="Hauser L."/>
        </authorList>
    </citation>
    <scope>NUCLEOTIDE SEQUENCE [LARGE SCALE GENOMIC DNA]</scope>
    <source>
        <strain evidence="1 2">Nor1</strain>
    </source>
</reference>
<accession>A1HQT1</accession>
<evidence type="ECO:0000313" key="1">
    <source>
        <dbReference type="EMBL" id="EAX47682.1"/>
    </source>
</evidence>
<comment type="caution">
    <text evidence="1">The sequence shown here is derived from an EMBL/GenBank/DDBJ whole genome shotgun (WGS) entry which is preliminary data.</text>
</comment>
<keyword evidence="2" id="KW-1185">Reference proteome</keyword>
<protein>
    <submittedName>
        <fullName evidence="1">Uncharacterized protein</fullName>
    </submittedName>
</protein>
<organism evidence="1 2">
    <name type="scientific">Thermosinus carboxydivorans Nor1</name>
    <dbReference type="NCBI Taxonomy" id="401526"/>
    <lineage>
        <taxon>Bacteria</taxon>
        <taxon>Bacillati</taxon>
        <taxon>Bacillota</taxon>
        <taxon>Negativicutes</taxon>
        <taxon>Selenomonadales</taxon>
        <taxon>Sporomusaceae</taxon>
        <taxon>Thermosinus</taxon>
    </lineage>
</organism>
<evidence type="ECO:0000313" key="2">
    <source>
        <dbReference type="Proteomes" id="UP000005139"/>
    </source>
</evidence>
<proteinExistence type="predicted"/>
<name>A1HQT1_9FIRM</name>
<dbReference type="Proteomes" id="UP000005139">
    <property type="component" value="Unassembled WGS sequence"/>
</dbReference>
<dbReference type="EMBL" id="AAWL01000008">
    <property type="protein sequence ID" value="EAX47682.1"/>
    <property type="molecule type" value="Genomic_DNA"/>
</dbReference>
<sequence>MSFCRLLSCLWRNKKGRQMLPKYNQLTPVNRQLAIIDTKSLDPLALRPRLSTGLPNIQHEKLCRLSCYNIAAPSVKSSKVHNINYVKIYGSKLIEANLKILKYCQ</sequence>